<accession>A0ACB8G4Q3</accession>
<reference evidence="1" key="1">
    <citation type="submission" date="2021-08" db="EMBL/GenBank/DDBJ databases">
        <title>The first chromosome-level gecko genome reveals the dynamic sex chromosomes of Neotropical dwarf geckos (Sphaerodactylidae: Sphaerodactylus).</title>
        <authorList>
            <person name="Pinto B.J."/>
            <person name="Keating S.E."/>
            <person name="Gamble T."/>
        </authorList>
    </citation>
    <scope>NUCLEOTIDE SEQUENCE</scope>
    <source>
        <strain evidence="1">TG3544</strain>
    </source>
</reference>
<keyword evidence="2" id="KW-1185">Reference proteome</keyword>
<dbReference type="Proteomes" id="UP000827872">
    <property type="component" value="Linkage Group LG02"/>
</dbReference>
<evidence type="ECO:0000313" key="2">
    <source>
        <dbReference type="Proteomes" id="UP000827872"/>
    </source>
</evidence>
<proteinExistence type="predicted"/>
<sequence>MKKSDKDVNSLNKVLARRCSCDISCFEDSSWSASEEQSETPFITWHSTGSTLVKSDKTFECSWKSLSGYNWLSNITAGFHPSERVRVEDLAKDTFSSLRGNDCITGQQQDACCIWQITYLKNIVFYIWQIWDPAHLNSEGLELKDIVLVHLYMKSMKDFSVINSAYMTTFDLCPPASKIKNVLVHKQQRLFLLSLDYQPPQSILVTQDVFKADYSVALQGCTSVGETTKAPISSGVFSILQKLVISLSFAAILKMSPKISSSLLLCPHHHVS</sequence>
<comment type="caution">
    <text evidence="1">The sequence shown here is derived from an EMBL/GenBank/DDBJ whole genome shotgun (WGS) entry which is preliminary data.</text>
</comment>
<dbReference type="EMBL" id="CM037615">
    <property type="protein sequence ID" value="KAH8014537.1"/>
    <property type="molecule type" value="Genomic_DNA"/>
</dbReference>
<protein>
    <submittedName>
        <fullName evidence="1">Uncharacterized protein</fullName>
    </submittedName>
</protein>
<gene>
    <name evidence="1" type="ORF">K3G42_029843</name>
</gene>
<name>A0ACB8G4Q3_9SAUR</name>
<evidence type="ECO:0000313" key="1">
    <source>
        <dbReference type="EMBL" id="KAH8014537.1"/>
    </source>
</evidence>
<organism evidence="1 2">
    <name type="scientific">Sphaerodactylus townsendi</name>
    <dbReference type="NCBI Taxonomy" id="933632"/>
    <lineage>
        <taxon>Eukaryota</taxon>
        <taxon>Metazoa</taxon>
        <taxon>Chordata</taxon>
        <taxon>Craniata</taxon>
        <taxon>Vertebrata</taxon>
        <taxon>Euteleostomi</taxon>
        <taxon>Lepidosauria</taxon>
        <taxon>Squamata</taxon>
        <taxon>Bifurcata</taxon>
        <taxon>Gekkota</taxon>
        <taxon>Sphaerodactylidae</taxon>
        <taxon>Sphaerodactylus</taxon>
    </lineage>
</organism>